<dbReference type="RefSeq" id="WP_026799315.1">
    <property type="nucleotide sequence ID" value="NZ_AULI01000002.1"/>
</dbReference>
<accession>A0A0A5GLQ6</accession>
<dbReference type="InterPro" id="IPR036237">
    <property type="entry name" value="Xyl_isomerase-like_sf"/>
</dbReference>
<evidence type="ECO:0008006" key="3">
    <source>
        <dbReference type="Google" id="ProtNLM"/>
    </source>
</evidence>
<reference evidence="1 2" key="1">
    <citation type="submission" date="2013-08" db="EMBL/GenBank/DDBJ databases">
        <authorList>
            <person name="Huang J."/>
            <person name="Wang G."/>
        </authorList>
    </citation>
    <scope>NUCLEOTIDE SEQUENCE [LARGE SCALE GENOMIC DNA]</scope>
    <source>
        <strain evidence="1 2">JSM 076056</strain>
    </source>
</reference>
<dbReference type="AlphaFoldDB" id="A0A0A5GLQ6"/>
<dbReference type="SUPFAM" id="SSF51658">
    <property type="entry name" value="Xylose isomerase-like"/>
    <property type="match status" value="1"/>
</dbReference>
<dbReference type="Gene3D" id="3.20.20.150">
    <property type="entry name" value="Divalent-metal-dependent TIM barrel enzymes"/>
    <property type="match status" value="1"/>
</dbReference>
<dbReference type="EMBL" id="AVPE01000008">
    <property type="protein sequence ID" value="KGX92080.1"/>
    <property type="molecule type" value="Genomic_DNA"/>
</dbReference>
<gene>
    <name evidence="1" type="ORF">N781_03050</name>
</gene>
<sequence length="254" mass="29899">MYINTVLLEKNRWADDKQPSILISEWIETFRRSGFTGIELWHYHVTRVEEEEVKKLAKSKLPIQIFNSYVSFTDEDEEERAQVASLIHTLSIPRVKINFGSKEEELETYVSNLKRWMTQLPSSCQILCECHPGTVLASPQVAREVLSEFSPSKVQVIVHPFHESVQLNKWFTYLKMRISHMHCSVYEKHKFHCLKERAELVQERIRQLQFFQYNGTYSLEFTKGVAEENENTSLVYEHAVQDLNFIQALQEVAR</sequence>
<keyword evidence="2" id="KW-1185">Reference proteome</keyword>
<dbReference type="STRING" id="1385510.GCA_000425205_00528"/>
<protein>
    <recommendedName>
        <fullName evidence="3">Xylose isomerase-like TIM barrel domain-containing protein</fullName>
    </recommendedName>
</protein>
<dbReference type="Proteomes" id="UP000030528">
    <property type="component" value="Unassembled WGS sequence"/>
</dbReference>
<comment type="caution">
    <text evidence="1">The sequence shown here is derived from an EMBL/GenBank/DDBJ whole genome shotgun (WGS) entry which is preliminary data.</text>
</comment>
<evidence type="ECO:0000313" key="1">
    <source>
        <dbReference type="EMBL" id="KGX92080.1"/>
    </source>
</evidence>
<dbReference type="eggNOG" id="ENOG5030HDP">
    <property type="taxonomic scope" value="Bacteria"/>
</dbReference>
<name>A0A0A5GLQ6_9BACI</name>
<dbReference type="OrthoDB" id="9815124at2"/>
<proteinExistence type="predicted"/>
<organism evidence="1 2">
    <name type="scientific">Pontibacillus halophilus JSM 076056 = DSM 19796</name>
    <dbReference type="NCBI Taxonomy" id="1385510"/>
    <lineage>
        <taxon>Bacteria</taxon>
        <taxon>Bacillati</taxon>
        <taxon>Bacillota</taxon>
        <taxon>Bacilli</taxon>
        <taxon>Bacillales</taxon>
        <taxon>Bacillaceae</taxon>
        <taxon>Pontibacillus</taxon>
    </lineage>
</organism>
<evidence type="ECO:0000313" key="2">
    <source>
        <dbReference type="Proteomes" id="UP000030528"/>
    </source>
</evidence>